<keyword evidence="2" id="KW-0328">Glycosyltransferase</keyword>
<evidence type="ECO:0000313" key="7">
    <source>
        <dbReference type="Proteomes" id="UP000189580"/>
    </source>
</evidence>
<dbReference type="GO" id="GO:0000009">
    <property type="term" value="F:alpha-1,6-mannosyltransferase activity"/>
    <property type="evidence" value="ECO:0007669"/>
    <property type="project" value="TreeGrafter"/>
</dbReference>
<evidence type="ECO:0000256" key="4">
    <source>
        <dbReference type="SAM" id="MobiDB-lite"/>
    </source>
</evidence>
<proteinExistence type="inferred from homology"/>
<evidence type="ECO:0000256" key="3">
    <source>
        <dbReference type="ARBA" id="ARBA00022679"/>
    </source>
</evidence>
<feature type="compositionally biased region" description="Low complexity" evidence="4">
    <location>
        <begin position="36"/>
        <end position="64"/>
    </location>
</feature>
<feature type="compositionally biased region" description="Low complexity" evidence="4">
    <location>
        <begin position="213"/>
        <end position="222"/>
    </location>
</feature>
<dbReference type="InterPro" id="IPR029044">
    <property type="entry name" value="Nucleotide-diphossugar_trans"/>
</dbReference>
<dbReference type="GO" id="GO:0000136">
    <property type="term" value="C:mannan polymerase complex"/>
    <property type="evidence" value="ECO:0007669"/>
    <property type="project" value="TreeGrafter"/>
</dbReference>
<evidence type="ECO:0000256" key="2">
    <source>
        <dbReference type="ARBA" id="ARBA00022676"/>
    </source>
</evidence>
<dbReference type="GeneID" id="30034500"/>
<dbReference type="GO" id="GO:0006487">
    <property type="term" value="P:protein N-linked glycosylation"/>
    <property type="evidence" value="ECO:0007669"/>
    <property type="project" value="TreeGrafter"/>
</dbReference>
<dbReference type="EMBL" id="CP014503">
    <property type="protein sequence ID" value="ANB14955.1"/>
    <property type="molecule type" value="Genomic_DNA"/>
</dbReference>
<dbReference type="PANTHER" id="PTHR31306:SF10">
    <property type="entry name" value="ALPHA-1,6-MANNOSYLTRANSFERASE MNN11-RELATED"/>
    <property type="match status" value="1"/>
</dbReference>
<evidence type="ECO:0000313" key="6">
    <source>
        <dbReference type="EMBL" id="ANB14955.1"/>
    </source>
</evidence>
<protein>
    <submittedName>
        <fullName evidence="6">Mnn11p</fullName>
    </submittedName>
</protein>
<evidence type="ECO:0000256" key="5">
    <source>
        <dbReference type="SAM" id="Phobius"/>
    </source>
</evidence>
<comment type="similarity">
    <text evidence="1">Belongs to the glycosyltransferase 34 family.</text>
</comment>
<dbReference type="PANTHER" id="PTHR31306">
    <property type="entry name" value="ALPHA-1,6-MANNOSYLTRANSFERASE MNN11-RELATED"/>
    <property type="match status" value="1"/>
</dbReference>
<keyword evidence="3" id="KW-0808">Transferase</keyword>
<feature type="compositionally biased region" description="Polar residues" evidence="4">
    <location>
        <begin position="65"/>
        <end position="74"/>
    </location>
</feature>
<keyword evidence="7" id="KW-1185">Reference proteome</keyword>
<keyword evidence="5" id="KW-1133">Transmembrane helix</keyword>
<dbReference type="Pfam" id="PF05637">
    <property type="entry name" value="Glyco_transf_34"/>
    <property type="match status" value="1"/>
</dbReference>
<feature type="transmembrane region" description="Helical" evidence="5">
    <location>
        <begin position="127"/>
        <end position="148"/>
    </location>
</feature>
<sequence length="494" mass="54608">MSSLGINLRPRKRSSVSLPRFQTPELDLAESDNDVSSSAIEESPASSSSALASASESLHSTSKSKTNQAMSSSSDHLDPENGHYLDYDRKIHHNRNRSSFSYSYPSNDGSGSWSMKSKTVSFDTDKATTYVGILAFCLLTLYIISGLISSNPNGYVPIIADSAHVELTNDPIIIPKMNDLALFKSRGVPKRAPNDNAKEVKEKPGSSVSNAHGGAAAPGSGPGSTTSFVFDGGKHGPSPSVVVVMGIDYEKYKPDYLTKIIENRVEYAKAHGYGTYMRFVQEFKSHYSDSSSSSSSWAKLDIMRAAFLAFPKAKYFWYIDQSALIMNPLIDIEQEFISSKELENKMLKGIPVVKSADFIKTYKFTKPEDIKMVISQDTVGLNPASFIIHNSDYGISLLEFWGDQLYRTYGQFTESEASALNHLTQWHPCFLSKLAVVPAKYLCSYPPTSPLVKKDPTLAYTDGDFVVQLDCDPHVKTCNDVFQRFWNGRGRVNL</sequence>
<feature type="region of interest" description="Disordered" evidence="4">
    <location>
        <begin position="1"/>
        <end position="84"/>
    </location>
</feature>
<dbReference type="OrthoDB" id="205108at2759"/>
<keyword evidence="5" id="KW-0472">Membrane</keyword>
<name>A0A167F8I6_9ASCO</name>
<organism evidence="6 7">
    <name type="scientific">Sugiyamaella lignohabitans</name>
    <dbReference type="NCBI Taxonomy" id="796027"/>
    <lineage>
        <taxon>Eukaryota</taxon>
        <taxon>Fungi</taxon>
        <taxon>Dikarya</taxon>
        <taxon>Ascomycota</taxon>
        <taxon>Saccharomycotina</taxon>
        <taxon>Dipodascomycetes</taxon>
        <taxon>Dipodascales</taxon>
        <taxon>Trichomonascaceae</taxon>
        <taxon>Sugiyamaella</taxon>
    </lineage>
</organism>
<dbReference type="Proteomes" id="UP000189580">
    <property type="component" value="Chromosome b"/>
</dbReference>
<keyword evidence="5" id="KW-0812">Transmembrane</keyword>
<dbReference type="AlphaFoldDB" id="A0A167F8I6"/>
<evidence type="ECO:0000256" key="1">
    <source>
        <dbReference type="ARBA" id="ARBA00005664"/>
    </source>
</evidence>
<reference evidence="6 7" key="1">
    <citation type="submission" date="2016-02" db="EMBL/GenBank/DDBJ databases">
        <title>Complete genome sequence and transcriptome regulation of the pentose utilising yeast Sugiyamaella lignohabitans.</title>
        <authorList>
            <person name="Bellasio M."/>
            <person name="Peymann A."/>
            <person name="Valli M."/>
            <person name="Sipitzky M."/>
            <person name="Graf A."/>
            <person name="Sauer M."/>
            <person name="Marx H."/>
            <person name="Mattanovich D."/>
        </authorList>
    </citation>
    <scope>NUCLEOTIDE SEQUENCE [LARGE SCALE GENOMIC DNA]</scope>
    <source>
        <strain evidence="6 7">CBS 10342</strain>
    </source>
</reference>
<dbReference type="RefSeq" id="XP_018737432.1">
    <property type="nucleotide sequence ID" value="XM_018879523.1"/>
</dbReference>
<feature type="compositionally biased region" description="Basic and acidic residues" evidence="4">
    <location>
        <begin position="192"/>
        <end position="204"/>
    </location>
</feature>
<dbReference type="Gene3D" id="3.90.550.10">
    <property type="entry name" value="Spore Coat Polysaccharide Biosynthesis Protein SpsA, Chain A"/>
    <property type="match status" value="1"/>
</dbReference>
<dbReference type="KEGG" id="slb:AWJ20_2574"/>
<accession>A0A167F8I6</accession>
<gene>
    <name evidence="6" type="primary">MNN11</name>
    <name evidence="6" type="ORF">AWJ20_2574</name>
</gene>
<feature type="compositionally biased region" description="Basic and acidic residues" evidence="4">
    <location>
        <begin position="75"/>
        <end position="84"/>
    </location>
</feature>
<dbReference type="InterPro" id="IPR008630">
    <property type="entry name" value="Glyco_trans_34"/>
</dbReference>
<feature type="region of interest" description="Disordered" evidence="4">
    <location>
        <begin position="188"/>
        <end position="222"/>
    </location>
</feature>